<comment type="caution">
    <text evidence="2">The sequence shown here is derived from an EMBL/GenBank/DDBJ whole genome shotgun (WGS) entry which is preliminary data.</text>
</comment>
<proteinExistence type="predicted"/>
<feature type="domain" description="PepSY" evidence="1">
    <location>
        <begin position="121"/>
        <end position="172"/>
    </location>
</feature>
<dbReference type="InterPro" id="IPR025711">
    <property type="entry name" value="PepSY"/>
</dbReference>
<dbReference type="Pfam" id="PF03413">
    <property type="entry name" value="PepSY"/>
    <property type="match status" value="2"/>
</dbReference>
<organism evidence="2 3">
    <name type="scientific">Lysinibacillus parviboronicapiens</name>
    <dbReference type="NCBI Taxonomy" id="436516"/>
    <lineage>
        <taxon>Bacteria</taxon>
        <taxon>Bacillati</taxon>
        <taxon>Bacillota</taxon>
        <taxon>Bacilli</taxon>
        <taxon>Bacillales</taxon>
        <taxon>Bacillaceae</taxon>
        <taxon>Lysinibacillus</taxon>
    </lineage>
</organism>
<evidence type="ECO:0000259" key="1">
    <source>
        <dbReference type="Pfam" id="PF03413"/>
    </source>
</evidence>
<gene>
    <name evidence="2" type="ORF">ABIA69_002257</name>
</gene>
<accession>A0ABV2PJK0</accession>
<name>A0ABV2PJK0_9BACI</name>
<dbReference type="Gene3D" id="3.10.450.40">
    <property type="match status" value="2"/>
</dbReference>
<dbReference type="RefSeq" id="WP_107924928.1">
    <property type="nucleotide sequence ID" value="NZ_CP073713.1"/>
</dbReference>
<feature type="domain" description="PepSY" evidence="1">
    <location>
        <begin position="36"/>
        <end position="92"/>
    </location>
</feature>
<reference evidence="2 3" key="1">
    <citation type="submission" date="2024-06" db="EMBL/GenBank/DDBJ databases">
        <title>Sorghum-associated microbial communities from plants grown in Nebraska, USA.</title>
        <authorList>
            <person name="Schachtman D."/>
        </authorList>
    </citation>
    <scope>NUCLEOTIDE SEQUENCE [LARGE SCALE GENOMIC DNA]</scope>
    <source>
        <strain evidence="2 3">736</strain>
    </source>
</reference>
<protein>
    <submittedName>
        <fullName evidence="2">Membrane protein YkoI</fullName>
    </submittedName>
</protein>
<keyword evidence="3" id="KW-1185">Reference proteome</keyword>
<dbReference type="Proteomes" id="UP001549363">
    <property type="component" value="Unassembled WGS sequence"/>
</dbReference>
<dbReference type="EMBL" id="JBEPSB010000009">
    <property type="protein sequence ID" value="MET4561112.1"/>
    <property type="molecule type" value="Genomic_DNA"/>
</dbReference>
<evidence type="ECO:0000313" key="3">
    <source>
        <dbReference type="Proteomes" id="UP001549363"/>
    </source>
</evidence>
<evidence type="ECO:0000313" key="2">
    <source>
        <dbReference type="EMBL" id="MET4561112.1"/>
    </source>
</evidence>
<sequence>MKKIVIIPAIVGVLGIGAVIGSTSLLTGNAQEKKILTMQEIEKKALSVVNGTVSDIEFEKNRYNSVYEVEVRTETEEYDLKFDAVTGKLLKQKKERLDNDDLDDDMGGNLQATTNTTATTITKEQAIEKALTKAKGTVTKIKMDDGVYEIEIVDGQLEYEIDINALTGEIVSFEQDIED</sequence>